<reference evidence="13" key="1">
    <citation type="submission" date="2016-10" db="EMBL/GenBank/DDBJ databases">
        <authorList>
            <person name="Varghese N."/>
            <person name="Submissions S."/>
        </authorList>
    </citation>
    <scope>NUCLEOTIDE SEQUENCE [LARGE SCALE GENOMIC DNA]</scope>
    <source>
        <strain evidence="13">DSM 44544</strain>
    </source>
</reference>
<dbReference type="GO" id="GO:0006508">
    <property type="term" value="P:proteolysis"/>
    <property type="evidence" value="ECO:0007669"/>
    <property type="project" value="UniProtKB-KW"/>
</dbReference>
<evidence type="ECO:0000256" key="10">
    <source>
        <dbReference type="SAM" id="SignalP"/>
    </source>
</evidence>
<dbReference type="EMBL" id="FNSO01000003">
    <property type="protein sequence ID" value="SEB44547.1"/>
    <property type="molecule type" value="Genomic_DNA"/>
</dbReference>
<dbReference type="InterPro" id="IPR009003">
    <property type="entry name" value="Peptidase_S1_PA"/>
</dbReference>
<keyword evidence="13" id="KW-1185">Reference proteome</keyword>
<evidence type="ECO:0000256" key="7">
    <source>
        <dbReference type="ARBA" id="ARBA00023157"/>
    </source>
</evidence>
<keyword evidence="5" id="KW-0720">Serine protease</keyword>
<dbReference type="CDD" id="cd21112">
    <property type="entry name" value="alphaLP-like"/>
    <property type="match status" value="1"/>
</dbReference>
<keyword evidence="2" id="KW-0645">Protease</keyword>
<dbReference type="PIRSF" id="PIRSF001134">
    <property type="entry name" value="Streptogrisin"/>
    <property type="match status" value="1"/>
</dbReference>
<feature type="domain" description="Peptidase S1A alpha-lytic prodomain" evidence="11">
    <location>
        <begin position="114"/>
        <end position="171"/>
    </location>
</feature>
<dbReference type="InterPro" id="IPR001316">
    <property type="entry name" value="Pept_S1A_streptogrisin"/>
</dbReference>
<organism evidence="12 13">
    <name type="scientific">Amycolatopsis tolypomycina</name>
    <dbReference type="NCBI Taxonomy" id="208445"/>
    <lineage>
        <taxon>Bacteria</taxon>
        <taxon>Bacillati</taxon>
        <taxon>Actinomycetota</taxon>
        <taxon>Actinomycetes</taxon>
        <taxon>Pseudonocardiales</taxon>
        <taxon>Pseudonocardiaceae</taxon>
        <taxon>Amycolatopsis</taxon>
    </lineage>
</organism>
<evidence type="ECO:0000256" key="3">
    <source>
        <dbReference type="ARBA" id="ARBA00022729"/>
    </source>
</evidence>
<dbReference type="RefSeq" id="WP_091305350.1">
    <property type="nucleotide sequence ID" value="NZ_FNSO01000003.1"/>
</dbReference>
<dbReference type="Gene3D" id="3.30.300.50">
    <property type="match status" value="2"/>
</dbReference>
<dbReference type="Gene3D" id="2.40.10.10">
    <property type="entry name" value="Trypsin-like serine proteases"/>
    <property type="match status" value="2"/>
</dbReference>
<dbReference type="InterPro" id="IPR035070">
    <property type="entry name" value="Streptogrisin_prodomain"/>
</dbReference>
<protein>
    <submittedName>
        <fullName evidence="12">Streptogrisin C</fullName>
    </submittedName>
</protein>
<feature type="signal peptide" evidence="10">
    <location>
        <begin position="1"/>
        <end position="21"/>
    </location>
</feature>
<evidence type="ECO:0000313" key="13">
    <source>
        <dbReference type="Proteomes" id="UP000199622"/>
    </source>
</evidence>
<evidence type="ECO:0000256" key="2">
    <source>
        <dbReference type="ARBA" id="ARBA00022670"/>
    </source>
</evidence>
<dbReference type="AlphaFoldDB" id="A0A1H4JEK7"/>
<sequence length="367" mass="36592">MKIARLLGAAATAVMATGALAATAVPASGQDLLNPDIVPAMQRDLGLTHDQALARLKSEDVANKVTASLTAALGDAFGGATYNAVTGKAHVTTTNAALAGKIREAGAEAEVVRFSARQLNSTVDTLNAADKAAPAAVTGWGVDDVTNRVTLDVLQGQRAAAEAFLVKSGVDKAVVTIRETASKPTTYANIRGGDAYYIGGSSRCSVGFSTTTGFVTAGHCAALTGGGRLTGSNGAALGSWGTYRFPGGDYARVNTSSGWTPLASMNNGTAVRGQSNAATGTSVCKAGSTTGWTCGTIGAKNQSVRYAEGTVNGMTATNVRSAAGDSGGGFIAGNSAQGILSGGNTSVTYFYPIGAALSATGATLKTS</sequence>
<keyword evidence="7 9" id="KW-1015">Disulfide bond</keyword>
<feature type="disulfide bond" evidence="9">
    <location>
        <begin position="204"/>
        <end position="220"/>
    </location>
</feature>
<dbReference type="InterPro" id="IPR004236">
    <property type="entry name" value="Pept_S1_alpha_lytic"/>
</dbReference>
<dbReference type="SUPFAM" id="SSF50494">
    <property type="entry name" value="Trypsin-like serine proteases"/>
    <property type="match status" value="1"/>
</dbReference>
<dbReference type="Proteomes" id="UP000199622">
    <property type="component" value="Unassembled WGS sequence"/>
</dbReference>
<dbReference type="GO" id="GO:0005576">
    <property type="term" value="C:extracellular region"/>
    <property type="evidence" value="ECO:0007669"/>
    <property type="project" value="InterPro"/>
</dbReference>
<feature type="active site" description="Charge relay system" evidence="8">
    <location>
        <position position="249"/>
    </location>
</feature>
<proteinExistence type="inferred from homology"/>
<evidence type="ECO:0000256" key="6">
    <source>
        <dbReference type="ARBA" id="ARBA00023145"/>
    </source>
</evidence>
<comment type="similarity">
    <text evidence="1">Belongs to the peptidase S1 family.</text>
</comment>
<feature type="disulfide bond" evidence="9">
    <location>
        <begin position="284"/>
        <end position="294"/>
    </location>
</feature>
<keyword evidence="3 10" id="KW-0732">Signal</keyword>
<evidence type="ECO:0000256" key="5">
    <source>
        <dbReference type="ARBA" id="ARBA00022825"/>
    </source>
</evidence>
<dbReference type="OrthoDB" id="8781117at2"/>
<name>A0A1H4JEK7_9PSEU</name>
<keyword evidence="6" id="KW-0865">Zymogen</keyword>
<evidence type="ECO:0000256" key="9">
    <source>
        <dbReference type="PIRSR" id="PIRSR001134-2"/>
    </source>
</evidence>
<feature type="active site" description="Charge relay system" evidence="8">
    <location>
        <position position="219"/>
    </location>
</feature>
<evidence type="ECO:0000259" key="11">
    <source>
        <dbReference type="Pfam" id="PF02983"/>
    </source>
</evidence>
<feature type="chain" id="PRO_5011558832" evidence="10">
    <location>
        <begin position="22"/>
        <end position="367"/>
    </location>
</feature>
<evidence type="ECO:0000313" key="12">
    <source>
        <dbReference type="EMBL" id="SEB44547.1"/>
    </source>
</evidence>
<accession>A0A1H4JEK7</accession>
<evidence type="ECO:0000256" key="1">
    <source>
        <dbReference type="ARBA" id="ARBA00007664"/>
    </source>
</evidence>
<dbReference type="PRINTS" id="PR00861">
    <property type="entry name" value="ALYTICPTASE"/>
</dbReference>
<evidence type="ECO:0000256" key="4">
    <source>
        <dbReference type="ARBA" id="ARBA00022801"/>
    </source>
</evidence>
<evidence type="ECO:0000256" key="8">
    <source>
        <dbReference type="PIRSR" id="PIRSR001134-1"/>
    </source>
</evidence>
<dbReference type="GO" id="GO:0004252">
    <property type="term" value="F:serine-type endopeptidase activity"/>
    <property type="evidence" value="ECO:0007669"/>
    <property type="project" value="InterPro"/>
</dbReference>
<dbReference type="InterPro" id="IPR043504">
    <property type="entry name" value="Peptidase_S1_PA_chymotrypsin"/>
</dbReference>
<gene>
    <name evidence="12" type="ORF">SAMN04489727_1810</name>
</gene>
<feature type="active site" description="Charge relay system" evidence="8">
    <location>
        <position position="326"/>
    </location>
</feature>
<dbReference type="STRING" id="208445.SAMN04489727_1810"/>
<dbReference type="Pfam" id="PF02983">
    <property type="entry name" value="Pro_Al_protease"/>
    <property type="match status" value="1"/>
</dbReference>
<keyword evidence="4" id="KW-0378">Hydrolase</keyword>